<evidence type="ECO:0000256" key="11">
    <source>
        <dbReference type="HAMAP-Rule" id="MF_00079"/>
    </source>
</evidence>
<evidence type="ECO:0000313" key="14">
    <source>
        <dbReference type="EMBL" id="MBD7957872.1"/>
    </source>
</evidence>
<keyword evidence="7 11" id="KW-0328">Glycosyltransferase</keyword>
<dbReference type="NCBIfam" id="TIGR03455">
    <property type="entry name" value="HisG_C-term"/>
    <property type="match status" value="1"/>
</dbReference>
<evidence type="ECO:0000256" key="4">
    <source>
        <dbReference type="ARBA" id="ARBA00011946"/>
    </source>
</evidence>
<dbReference type="EC" id="2.4.2.17" evidence="4 11"/>
<name>A0ABR8S319_9MICO</name>
<dbReference type="PROSITE" id="PS01316">
    <property type="entry name" value="ATP_P_PHORIBOSYLTR"/>
    <property type="match status" value="1"/>
</dbReference>
<comment type="cofactor">
    <cofactor evidence="11">
        <name>Mg(2+)</name>
        <dbReference type="ChEBI" id="CHEBI:18420"/>
    </cofactor>
</comment>
<keyword evidence="11" id="KW-0460">Magnesium</keyword>
<dbReference type="Pfam" id="PF08029">
    <property type="entry name" value="HisG_C"/>
    <property type="match status" value="1"/>
</dbReference>
<evidence type="ECO:0000256" key="7">
    <source>
        <dbReference type="ARBA" id="ARBA00022676"/>
    </source>
</evidence>
<keyword evidence="6 11" id="KW-0028">Amino-acid biosynthesis</keyword>
<dbReference type="InterPro" id="IPR001348">
    <property type="entry name" value="ATP_PRibTrfase_HisG"/>
</dbReference>
<comment type="catalytic activity">
    <reaction evidence="1 11">
        <text>1-(5-phospho-beta-D-ribosyl)-ATP + diphosphate = 5-phospho-alpha-D-ribose 1-diphosphate + ATP</text>
        <dbReference type="Rhea" id="RHEA:18473"/>
        <dbReference type="ChEBI" id="CHEBI:30616"/>
        <dbReference type="ChEBI" id="CHEBI:33019"/>
        <dbReference type="ChEBI" id="CHEBI:58017"/>
        <dbReference type="ChEBI" id="CHEBI:73183"/>
        <dbReference type="EC" id="2.4.2.17"/>
    </reaction>
</comment>
<comment type="caution">
    <text evidence="14">The sequence shown here is derived from an EMBL/GenBank/DDBJ whole genome shotgun (WGS) entry which is preliminary data.</text>
</comment>
<dbReference type="PANTHER" id="PTHR21403:SF8">
    <property type="entry name" value="ATP PHOSPHORIBOSYLTRANSFERASE"/>
    <property type="match status" value="1"/>
</dbReference>
<comment type="pathway">
    <text evidence="2 11">Amino-acid biosynthesis; L-histidine biosynthesis; L-histidine from 5-phospho-alpha-D-ribose 1-diphosphate: step 1/9.</text>
</comment>
<evidence type="ECO:0000256" key="6">
    <source>
        <dbReference type="ARBA" id="ARBA00022605"/>
    </source>
</evidence>
<dbReference type="SUPFAM" id="SSF54913">
    <property type="entry name" value="GlnB-like"/>
    <property type="match status" value="1"/>
</dbReference>
<keyword evidence="11" id="KW-0963">Cytoplasm</keyword>
<evidence type="ECO:0000256" key="5">
    <source>
        <dbReference type="ARBA" id="ARBA00020998"/>
    </source>
</evidence>
<keyword evidence="11" id="KW-0067">ATP-binding</keyword>
<evidence type="ECO:0000256" key="8">
    <source>
        <dbReference type="ARBA" id="ARBA00022679"/>
    </source>
</evidence>
<dbReference type="InterPro" id="IPR015867">
    <property type="entry name" value="N-reg_PII/ATP_PRibTrfase_C"/>
</dbReference>
<dbReference type="InterPro" id="IPR013820">
    <property type="entry name" value="ATP_PRibTrfase_cat"/>
</dbReference>
<evidence type="ECO:0000313" key="15">
    <source>
        <dbReference type="Proteomes" id="UP000648352"/>
    </source>
</evidence>
<evidence type="ECO:0000259" key="12">
    <source>
        <dbReference type="Pfam" id="PF01634"/>
    </source>
</evidence>
<evidence type="ECO:0000259" key="13">
    <source>
        <dbReference type="Pfam" id="PF08029"/>
    </source>
</evidence>
<dbReference type="InterPro" id="IPR018198">
    <property type="entry name" value="ATP_PRibTrfase_CS"/>
</dbReference>
<dbReference type="PANTHER" id="PTHR21403">
    <property type="entry name" value="ATP PHOSPHORIBOSYLTRANSFERASE ATP-PRTASE"/>
    <property type="match status" value="1"/>
</dbReference>
<dbReference type="Proteomes" id="UP000648352">
    <property type="component" value="Unassembled WGS sequence"/>
</dbReference>
<dbReference type="SUPFAM" id="SSF53850">
    <property type="entry name" value="Periplasmic binding protein-like II"/>
    <property type="match status" value="1"/>
</dbReference>
<organism evidence="14 15">
    <name type="scientific">Microbacterium pullorum</name>
    <dbReference type="NCBI Taxonomy" id="2762236"/>
    <lineage>
        <taxon>Bacteria</taxon>
        <taxon>Bacillati</taxon>
        <taxon>Actinomycetota</taxon>
        <taxon>Actinomycetes</taxon>
        <taxon>Micrococcales</taxon>
        <taxon>Microbacteriaceae</taxon>
        <taxon>Microbacterium</taxon>
    </lineage>
</organism>
<dbReference type="InterPro" id="IPR011322">
    <property type="entry name" value="N-reg_PII-like_a/b"/>
</dbReference>
<keyword evidence="11" id="KW-0547">Nucleotide-binding</keyword>
<accession>A0ABR8S319</accession>
<keyword evidence="8 11" id="KW-0808">Transferase</keyword>
<dbReference type="Pfam" id="PF01634">
    <property type="entry name" value="HisG"/>
    <property type="match status" value="1"/>
</dbReference>
<comment type="function">
    <text evidence="10 11">Catalyzes the condensation of ATP and 5-phosphoribose 1-diphosphate to form N'-(5'-phosphoribosyl)-ATP (PR-ATP). Has a crucial role in the pathway because the rate of histidine biosynthesis seems to be controlled primarily by regulation of HisG enzymatic activity.</text>
</comment>
<keyword evidence="11" id="KW-0479">Metal-binding</keyword>
<comment type="activity regulation">
    <text evidence="11">Feedback inhibited by histidine.</text>
</comment>
<feature type="domain" description="ATP phosphoribosyltransferase catalytic" evidence="12">
    <location>
        <begin position="49"/>
        <end position="199"/>
    </location>
</feature>
<evidence type="ECO:0000256" key="2">
    <source>
        <dbReference type="ARBA" id="ARBA00004667"/>
    </source>
</evidence>
<evidence type="ECO:0000256" key="1">
    <source>
        <dbReference type="ARBA" id="ARBA00000915"/>
    </source>
</evidence>
<dbReference type="InterPro" id="IPR020621">
    <property type="entry name" value="ATP-PRT_HisG_long"/>
</dbReference>
<evidence type="ECO:0000256" key="10">
    <source>
        <dbReference type="ARBA" id="ARBA00024861"/>
    </source>
</evidence>
<comment type="similarity">
    <text evidence="3 11">Belongs to the ATP phosphoribosyltransferase family. Long subfamily.</text>
</comment>
<dbReference type="Gene3D" id="3.40.190.10">
    <property type="entry name" value="Periplasmic binding protein-like II"/>
    <property type="match status" value="2"/>
</dbReference>
<comment type="subcellular location">
    <subcellularLocation>
        <location evidence="11">Cytoplasm</location>
    </subcellularLocation>
</comment>
<sequence>MLRIAVPNKGSLADTAAEMLAEAGYTGRRDPKDLHVIDPVNEVEFFYLRPKDIATYVGSGALDVGITGRDLLLDARMPGAREIESLGFGASTFRFAGPPGRFATLADLDGVRVATAYPGLVDAYLDEHGVAVDLVPLDGAVESAVQLGVADAVADVVSTGTTLRQAGLEIFGPVLLQSEAVLIGAPVEAPGAETLLRRLRGVMVARRYVLVDYDLPANLVDEAVTIAGGIESPTISPLRDPAWVAVRVMIERTRANQVMDALYAIGARAILVTAIHNARL</sequence>
<dbReference type="GO" id="GO:0003879">
    <property type="term" value="F:ATP phosphoribosyltransferase activity"/>
    <property type="evidence" value="ECO:0007669"/>
    <property type="project" value="UniProtKB-EC"/>
</dbReference>
<keyword evidence="9 11" id="KW-0368">Histidine biosynthesis</keyword>
<dbReference type="HAMAP" id="MF_00079">
    <property type="entry name" value="HisG_Long"/>
    <property type="match status" value="1"/>
</dbReference>
<dbReference type="NCBIfam" id="TIGR00070">
    <property type="entry name" value="hisG"/>
    <property type="match status" value="1"/>
</dbReference>
<proteinExistence type="inferred from homology"/>
<dbReference type="Gene3D" id="3.30.70.120">
    <property type="match status" value="1"/>
</dbReference>
<evidence type="ECO:0000256" key="3">
    <source>
        <dbReference type="ARBA" id="ARBA00007955"/>
    </source>
</evidence>
<evidence type="ECO:0000256" key="9">
    <source>
        <dbReference type="ARBA" id="ARBA00023102"/>
    </source>
</evidence>
<dbReference type="EMBL" id="JACSQP010000005">
    <property type="protein sequence ID" value="MBD7957872.1"/>
    <property type="molecule type" value="Genomic_DNA"/>
</dbReference>
<feature type="domain" description="Histidine biosynthesis HisG C-terminal" evidence="13">
    <location>
        <begin position="205"/>
        <end position="277"/>
    </location>
</feature>
<dbReference type="InterPro" id="IPR013115">
    <property type="entry name" value="HisG_C"/>
</dbReference>
<reference evidence="14 15" key="1">
    <citation type="submission" date="2020-08" db="EMBL/GenBank/DDBJ databases">
        <title>A Genomic Blueprint of the Chicken Gut Microbiome.</title>
        <authorList>
            <person name="Gilroy R."/>
            <person name="Ravi A."/>
            <person name="Getino M."/>
            <person name="Pursley I."/>
            <person name="Horton D.L."/>
            <person name="Alikhan N.-F."/>
            <person name="Baker D."/>
            <person name="Gharbi K."/>
            <person name="Hall N."/>
            <person name="Watson M."/>
            <person name="Adriaenssens E.M."/>
            <person name="Foster-Nyarko E."/>
            <person name="Jarju S."/>
            <person name="Secka A."/>
            <person name="Antonio M."/>
            <person name="Oren A."/>
            <person name="Chaudhuri R."/>
            <person name="La Ragione R.M."/>
            <person name="Hildebrand F."/>
            <person name="Pallen M.J."/>
        </authorList>
    </citation>
    <scope>NUCLEOTIDE SEQUENCE [LARGE SCALE GENOMIC DNA]</scope>
    <source>
        <strain evidence="14 15">Sa4CUA7</strain>
    </source>
</reference>
<keyword evidence="15" id="KW-1185">Reference proteome</keyword>
<gene>
    <name evidence="11" type="primary">hisG</name>
    <name evidence="14" type="ORF">H9651_09505</name>
</gene>
<protein>
    <recommendedName>
        <fullName evidence="5 11">ATP phosphoribosyltransferase</fullName>
        <shortName evidence="11">ATP-PRT</shortName>
        <shortName evidence="11">ATP-PRTase</shortName>
        <ecNumber evidence="4 11">2.4.2.17</ecNumber>
    </recommendedName>
</protein>
<dbReference type="RefSeq" id="WP_191719070.1">
    <property type="nucleotide sequence ID" value="NZ_JACSQP010000005.1"/>
</dbReference>